<dbReference type="RefSeq" id="WP_214418548.1">
    <property type="nucleotide sequence ID" value="NZ_JAXCMI010000018.1"/>
</dbReference>
<gene>
    <name evidence="3" type="ORF">KHC33_10200</name>
</gene>
<dbReference type="GO" id="GO:0000160">
    <property type="term" value="P:phosphorelay signal transduction system"/>
    <property type="evidence" value="ECO:0007669"/>
    <property type="project" value="InterPro"/>
</dbReference>
<evidence type="ECO:0000313" key="3">
    <source>
        <dbReference type="EMBL" id="QVV87728.1"/>
    </source>
</evidence>
<dbReference type="SMART" id="SM00448">
    <property type="entry name" value="REC"/>
    <property type="match status" value="1"/>
</dbReference>
<dbReference type="PANTHER" id="PTHR43228:SF6">
    <property type="entry name" value="RESPONSE REGULATOR RECEIVER"/>
    <property type="match status" value="1"/>
</dbReference>
<evidence type="ECO:0000259" key="2">
    <source>
        <dbReference type="PROSITE" id="PS50110"/>
    </source>
</evidence>
<dbReference type="AlphaFoldDB" id="A0A8E7AYF8"/>
<accession>A0A8E7AYF8</accession>
<dbReference type="InterPro" id="IPR052048">
    <property type="entry name" value="ST_Response_Regulator"/>
</dbReference>
<name>A0A8E7AYF8_9EURY</name>
<feature type="modified residue" description="4-aspartylphosphate" evidence="1">
    <location>
        <position position="55"/>
    </location>
</feature>
<dbReference type="NCBIfam" id="TIGR00229">
    <property type="entry name" value="sensory_box"/>
    <property type="match status" value="1"/>
</dbReference>
<dbReference type="CDD" id="cd17534">
    <property type="entry name" value="REC_DC-like"/>
    <property type="match status" value="1"/>
</dbReference>
<dbReference type="InterPro" id="IPR035965">
    <property type="entry name" value="PAS-like_dom_sf"/>
</dbReference>
<dbReference type="Pfam" id="PF00072">
    <property type="entry name" value="Response_reg"/>
    <property type="match status" value="1"/>
</dbReference>
<keyword evidence="4" id="KW-1185">Reference proteome</keyword>
<dbReference type="InterPro" id="IPR000014">
    <property type="entry name" value="PAS"/>
</dbReference>
<dbReference type="InterPro" id="IPR001789">
    <property type="entry name" value="Sig_transdc_resp-reg_receiver"/>
</dbReference>
<dbReference type="EMBL" id="CP075546">
    <property type="protein sequence ID" value="QVV87728.1"/>
    <property type="molecule type" value="Genomic_DNA"/>
</dbReference>
<sequence>MTKNRILIVEDEFVTAASLSVVLNDFGFEVVGTADNGEEAIFSAKELYPDLILMDIVLNGEMTGITAASIIKEKYDIPIIFLTGQSDDATVNAALESEPFGYIVKPFEERNLKASIKMALYKHAMDEKLRSSERTNRILLNSVPDPMILLDNKKNIIAVNDPMIHLLDISTENFKEISISEPIFQVKLGISENEIEQFYTNTNPEKMVISHEDRWYELAIHKLTEINNYITLVAIQYHDITDYKHLEKELSERGFGQIEHNMAQFQILNDEIRNPLQIIRLLIDISETEYKQQIDDQITVIDNLVTKLDKGWLKSEKVRTFLFKHYQHGMGINPDMSE</sequence>
<dbReference type="PANTHER" id="PTHR43228">
    <property type="entry name" value="TWO-COMPONENT RESPONSE REGULATOR"/>
    <property type="match status" value="1"/>
</dbReference>
<dbReference type="Pfam" id="PF13188">
    <property type="entry name" value="PAS_8"/>
    <property type="match status" value="1"/>
</dbReference>
<dbReference type="Gene3D" id="3.30.450.20">
    <property type="entry name" value="PAS domain"/>
    <property type="match status" value="1"/>
</dbReference>
<organism evidence="3 4">
    <name type="scientific">Methanospirillum purgamenti</name>
    <dbReference type="NCBI Taxonomy" id="2834276"/>
    <lineage>
        <taxon>Archaea</taxon>
        <taxon>Methanobacteriati</taxon>
        <taxon>Methanobacteriota</taxon>
        <taxon>Stenosarchaea group</taxon>
        <taxon>Methanomicrobia</taxon>
        <taxon>Methanomicrobiales</taxon>
        <taxon>Methanospirillaceae</taxon>
        <taxon>Methanospirillum</taxon>
    </lineage>
</organism>
<reference evidence="3 4" key="1">
    <citation type="submission" date="2021-05" db="EMBL/GenBank/DDBJ databases">
        <title>A novel Methanospirillum isolate from a pyrite-forming mixed culture.</title>
        <authorList>
            <person name="Bunk B."/>
            <person name="Sproer C."/>
            <person name="Spring S."/>
            <person name="Pester M."/>
        </authorList>
    </citation>
    <scope>NUCLEOTIDE SEQUENCE [LARGE SCALE GENOMIC DNA]</scope>
    <source>
        <strain evidence="3 4">J.3.6.1-F.2.7.3</strain>
    </source>
</reference>
<dbReference type="InterPro" id="IPR011006">
    <property type="entry name" value="CheY-like_superfamily"/>
</dbReference>
<evidence type="ECO:0000313" key="4">
    <source>
        <dbReference type="Proteomes" id="UP000680656"/>
    </source>
</evidence>
<evidence type="ECO:0000256" key="1">
    <source>
        <dbReference type="PROSITE-ProRule" id="PRU00169"/>
    </source>
</evidence>
<dbReference type="SUPFAM" id="SSF52172">
    <property type="entry name" value="CheY-like"/>
    <property type="match status" value="1"/>
</dbReference>
<dbReference type="SUPFAM" id="SSF55785">
    <property type="entry name" value="PYP-like sensor domain (PAS domain)"/>
    <property type="match status" value="1"/>
</dbReference>
<dbReference type="Proteomes" id="UP000680656">
    <property type="component" value="Chromosome"/>
</dbReference>
<dbReference type="Gene3D" id="3.40.50.2300">
    <property type="match status" value="1"/>
</dbReference>
<protein>
    <submittedName>
        <fullName evidence="3">Response regulator</fullName>
    </submittedName>
</protein>
<proteinExistence type="predicted"/>
<dbReference type="PROSITE" id="PS50110">
    <property type="entry name" value="RESPONSE_REGULATORY"/>
    <property type="match status" value="1"/>
</dbReference>
<keyword evidence="1" id="KW-0597">Phosphoprotein</keyword>
<feature type="domain" description="Response regulatory" evidence="2">
    <location>
        <begin position="5"/>
        <end position="120"/>
    </location>
</feature>
<dbReference type="KEGG" id="mrtj:KHC33_10200"/>